<dbReference type="PANTHER" id="PTHR43434">
    <property type="entry name" value="PHOSPHOGLYCOLATE PHOSPHATASE"/>
    <property type="match status" value="1"/>
</dbReference>
<dbReference type="Gene3D" id="3.40.50.1000">
    <property type="entry name" value="HAD superfamily/HAD-like"/>
    <property type="match status" value="1"/>
</dbReference>
<evidence type="ECO:0000256" key="1">
    <source>
        <dbReference type="ARBA" id="ARBA00022801"/>
    </source>
</evidence>
<dbReference type="InterPro" id="IPR023198">
    <property type="entry name" value="PGP-like_dom2"/>
</dbReference>
<dbReference type="SUPFAM" id="SSF56784">
    <property type="entry name" value="HAD-like"/>
    <property type="match status" value="1"/>
</dbReference>
<dbReference type="InterPro" id="IPR023214">
    <property type="entry name" value="HAD_sf"/>
</dbReference>
<evidence type="ECO:0000313" key="3">
    <source>
        <dbReference type="EMBL" id="MDD9781013.1"/>
    </source>
</evidence>
<keyword evidence="2" id="KW-0460">Magnesium</keyword>
<dbReference type="AlphaFoldDB" id="A0ABD4WLB6"/>
<dbReference type="PANTHER" id="PTHR43434:SF13">
    <property type="entry name" value="PHOSPHOGLYCOLATE PHOSPHATASE"/>
    <property type="match status" value="1"/>
</dbReference>
<organism evidence="3 4">
    <name type="scientific">Priestia megaterium</name>
    <name type="common">Bacillus megaterium</name>
    <dbReference type="NCBI Taxonomy" id="1404"/>
    <lineage>
        <taxon>Bacteria</taxon>
        <taxon>Bacillati</taxon>
        <taxon>Bacillota</taxon>
        <taxon>Bacilli</taxon>
        <taxon>Bacillales</taxon>
        <taxon>Bacillaceae</taxon>
        <taxon>Priestia</taxon>
    </lineage>
</organism>
<evidence type="ECO:0000256" key="2">
    <source>
        <dbReference type="ARBA" id="ARBA00022842"/>
    </source>
</evidence>
<dbReference type="RefSeq" id="WP_274588436.1">
    <property type="nucleotide sequence ID" value="NZ_JARAOX010000046.1"/>
</dbReference>
<dbReference type="SFLD" id="SFLDS00003">
    <property type="entry name" value="Haloacid_Dehalogenase"/>
    <property type="match status" value="1"/>
</dbReference>
<dbReference type="Gene3D" id="1.10.150.240">
    <property type="entry name" value="Putative phosphatase, domain 2"/>
    <property type="match status" value="1"/>
</dbReference>
<dbReference type="EMBL" id="JARAOX010000046">
    <property type="protein sequence ID" value="MDD9781013.1"/>
    <property type="molecule type" value="Genomic_DNA"/>
</dbReference>
<comment type="caution">
    <text evidence="3">The sequence shown here is derived from an EMBL/GenBank/DDBJ whole genome shotgun (WGS) entry which is preliminary data.</text>
</comment>
<dbReference type="SFLD" id="SFLDG01129">
    <property type="entry name" value="C1.5:_HAD__Beta-PGM__Phosphata"/>
    <property type="match status" value="1"/>
</dbReference>
<keyword evidence="1" id="KW-0378">Hydrolase</keyword>
<dbReference type="Proteomes" id="UP001213771">
    <property type="component" value="Unassembled WGS sequence"/>
</dbReference>
<accession>A0ABD4WLB6</accession>
<reference evidence="3 4" key="1">
    <citation type="submission" date="2023-02" db="EMBL/GenBank/DDBJ databases">
        <authorList>
            <person name="Olszewska D."/>
        </authorList>
    </citation>
    <scope>NUCLEOTIDE SEQUENCE [LARGE SCALE GENOMIC DNA]</scope>
    <source>
        <strain evidence="3 4">FDU301</strain>
    </source>
</reference>
<dbReference type="Pfam" id="PF13419">
    <property type="entry name" value="HAD_2"/>
    <property type="match status" value="1"/>
</dbReference>
<dbReference type="InterPro" id="IPR041492">
    <property type="entry name" value="HAD_2"/>
</dbReference>
<proteinExistence type="predicted"/>
<dbReference type="InterPro" id="IPR036412">
    <property type="entry name" value="HAD-like_sf"/>
</dbReference>
<dbReference type="InterPro" id="IPR050155">
    <property type="entry name" value="HAD-like_hydrolase_sf"/>
</dbReference>
<dbReference type="GO" id="GO:0016787">
    <property type="term" value="F:hydrolase activity"/>
    <property type="evidence" value="ECO:0007669"/>
    <property type="project" value="UniProtKB-KW"/>
</dbReference>
<evidence type="ECO:0000313" key="4">
    <source>
        <dbReference type="Proteomes" id="UP001213771"/>
    </source>
</evidence>
<gene>
    <name evidence="3" type="ORF">PVE99_00780</name>
</gene>
<name>A0ABD4WLB6_PRIMG</name>
<sequence>MFKTIICDFDGTIVDSGQVVFDLFNEFADKYDYKKIPQSESDRIRALTVKERFKEYEVPVLKVPMLTMDVVKRYKKSIPTLEVNQEMKRVLKSLKEFGIKLVMISANSKENIEKFLKLNDMEYFDEIIQSSRFFGRHTTMNNYMKKHHVAKDEIILIADEHRDIVAARKSEIPIISVTWGYDLEELLSKSNPEFLVRSPLEIMDIIRNDTK</sequence>
<protein>
    <submittedName>
        <fullName evidence="3">HAD hydrolase-like protein</fullName>
    </submittedName>
</protein>